<feature type="transmembrane region" description="Helical" evidence="10">
    <location>
        <begin position="241"/>
        <end position="262"/>
    </location>
</feature>
<evidence type="ECO:0000256" key="7">
    <source>
        <dbReference type="ARBA" id="ARBA00023065"/>
    </source>
</evidence>
<feature type="domain" description="FAD-binding FR-type" evidence="11">
    <location>
        <begin position="281"/>
        <end position="432"/>
    </location>
</feature>
<comment type="similarity">
    <text evidence="2">Belongs to the ferric reductase (FRE) family.</text>
</comment>
<dbReference type="InterPro" id="IPR039261">
    <property type="entry name" value="FNR_nucleotide-bd"/>
</dbReference>
<evidence type="ECO:0000313" key="12">
    <source>
        <dbReference type="EMBL" id="KAK7467549.1"/>
    </source>
</evidence>
<evidence type="ECO:0000259" key="11">
    <source>
        <dbReference type="PROSITE" id="PS51384"/>
    </source>
</evidence>
<dbReference type="SUPFAM" id="SSF52343">
    <property type="entry name" value="Ferredoxin reductase-like, C-terminal NADP-linked domain"/>
    <property type="match status" value="1"/>
</dbReference>
<dbReference type="Pfam" id="PF01794">
    <property type="entry name" value="Ferric_reduct"/>
    <property type="match status" value="1"/>
</dbReference>
<accession>A0ABR1JUJ5</accession>
<dbReference type="Gene3D" id="3.40.50.80">
    <property type="entry name" value="Nucleotide-binding domain of ferredoxin-NADP reductase (FNR) module"/>
    <property type="match status" value="1"/>
</dbReference>
<protein>
    <submittedName>
        <fullName evidence="12">Ferric-chelate reductase</fullName>
    </submittedName>
</protein>
<dbReference type="CDD" id="cd06186">
    <property type="entry name" value="NOX_Duox_like_FAD_NADP"/>
    <property type="match status" value="1"/>
</dbReference>
<evidence type="ECO:0000256" key="3">
    <source>
        <dbReference type="ARBA" id="ARBA00022448"/>
    </source>
</evidence>
<keyword evidence="3" id="KW-0813">Transport</keyword>
<keyword evidence="8 10" id="KW-0472">Membrane</keyword>
<organism evidence="12 13">
    <name type="scientific">Marasmiellus scandens</name>
    <dbReference type="NCBI Taxonomy" id="2682957"/>
    <lineage>
        <taxon>Eukaryota</taxon>
        <taxon>Fungi</taxon>
        <taxon>Dikarya</taxon>
        <taxon>Basidiomycota</taxon>
        <taxon>Agaricomycotina</taxon>
        <taxon>Agaricomycetes</taxon>
        <taxon>Agaricomycetidae</taxon>
        <taxon>Agaricales</taxon>
        <taxon>Marasmiineae</taxon>
        <taxon>Omphalotaceae</taxon>
        <taxon>Marasmiellus</taxon>
    </lineage>
</organism>
<evidence type="ECO:0000313" key="13">
    <source>
        <dbReference type="Proteomes" id="UP001498398"/>
    </source>
</evidence>
<feature type="transmembrane region" description="Helical" evidence="10">
    <location>
        <begin position="136"/>
        <end position="158"/>
    </location>
</feature>
<keyword evidence="9" id="KW-0325">Glycoprotein</keyword>
<evidence type="ECO:0000256" key="4">
    <source>
        <dbReference type="ARBA" id="ARBA00022692"/>
    </source>
</evidence>
<dbReference type="PROSITE" id="PS51384">
    <property type="entry name" value="FAD_FR"/>
    <property type="match status" value="1"/>
</dbReference>
<keyword evidence="13" id="KW-1185">Reference proteome</keyword>
<comment type="caution">
    <text evidence="12">The sequence shown here is derived from an EMBL/GenBank/DDBJ whole genome shotgun (WGS) entry which is preliminary data.</text>
</comment>
<dbReference type="EMBL" id="JBANRG010000004">
    <property type="protein sequence ID" value="KAK7467549.1"/>
    <property type="molecule type" value="Genomic_DNA"/>
</dbReference>
<feature type="transmembrane region" description="Helical" evidence="10">
    <location>
        <begin position="178"/>
        <end position="199"/>
    </location>
</feature>
<dbReference type="InterPro" id="IPR013121">
    <property type="entry name" value="Fe_red_NAD-bd_6"/>
</dbReference>
<name>A0ABR1JUJ5_9AGAR</name>
<dbReference type="InterPro" id="IPR017927">
    <property type="entry name" value="FAD-bd_FR_type"/>
</dbReference>
<evidence type="ECO:0000256" key="9">
    <source>
        <dbReference type="ARBA" id="ARBA00023180"/>
    </source>
</evidence>
<keyword evidence="4 10" id="KW-0812">Transmembrane</keyword>
<dbReference type="PANTHER" id="PTHR32361:SF9">
    <property type="entry name" value="FERRIC REDUCTASE TRANSMEMBRANE COMPONENT 3-RELATED"/>
    <property type="match status" value="1"/>
</dbReference>
<dbReference type="PANTHER" id="PTHR32361">
    <property type="entry name" value="FERRIC/CUPRIC REDUCTASE TRANSMEMBRANE COMPONENT"/>
    <property type="match status" value="1"/>
</dbReference>
<dbReference type="InterPro" id="IPR051410">
    <property type="entry name" value="Ferric/Cupric_Reductase"/>
</dbReference>
<evidence type="ECO:0000256" key="6">
    <source>
        <dbReference type="ARBA" id="ARBA00023002"/>
    </source>
</evidence>
<sequence length="595" mass="68506">MSADSVKDTPVETLSEKTRLVHYQRHVNQIFGIVLHIAFFTFVLVRAILVRSRLRNNLSQLHLYLERRLKPEKYPRSHKLAYKLFGRFDITIPTFAQTVAVTFFTLLVLLCSTFGYTLREDSIEYQPTADQFVRYVATRFGVMAFAILPLLMLTAARLNVLVWLTHWTHDSWYLFHRWIGRLAWVCAITHAVLYSTYHLMHNQYWIKFTKLYWNCGILAISLLSLMTILSVRFFRRLSYEVFLYGHIFGTIVLILALFYHSMWERANGWLYLTLICWGVDRLFRICMTSSFYPLTGRVMHFGTLMRIDVLVPANIPVRPGQFAHLRFPKVRYLESHPFSIAAVTPIQNKRGSRDASTTTFSEVEWTPLISGREEKTASARTQALTFLIRPFDGMTRTLSDHLISAASAIRTMDRPTPMKVYFEGAYGNEHDLRPYDSILFLAGGVGITFTLPYLLKLNESNATKSFQRIHFVWVTRALHEIESLVSFLDRIDDELREHVEIFYTGRITSIGILLDSALTPSHRYWVEQVKVGRPEIRNLLSSAVRGDEDLGSEPSSVAFLACGTGGMLDQCRQEVESLRAVSTASVTFIEEASTR</sequence>
<keyword evidence="7" id="KW-0406">Ion transport</keyword>
<evidence type="ECO:0000256" key="2">
    <source>
        <dbReference type="ARBA" id="ARBA00006278"/>
    </source>
</evidence>
<feature type="transmembrane region" description="Helical" evidence="10">
    <location>
        <begin position="211"/>
        <end position="234"/>
    </location>
</feature>
<dbReference type="Pfam" id="PF08030">
    <property type="entry name" value="NAD_binding_6"/>
    <property type="match status" value="1"/>
</dbReference>
<keyword evidence="5 10" id="KW-1133">Transmembrane helix</keyword>
<evidence type="ECO:0000256" key="1">
    <source>
        <dbReference type="ARBA" id="ARBA00004141"/>
    </source>
</evidence>
<evidence type="ECO:0000256" key="5">
    <source>
        <dbReference type="ARBA" id="ARBA00022989"/>
    </source>
</evidence>
<dbReference type="SFLD" id="SFLDG01168">
    <property type="entry name" value="Ferric_reductase_subgroup_(FRE"/>
    <property type="match status" value="1"/>
</dbReference>
<gene>
    <name evidence="12" type="primary">FRE3_1</name>
    <name evidence="12" type="ORF">VKT23_004602</name>
</gene>
<proteinExistence type="inferred from homology"/>
<dbReference type="Proteomes" id="UP001498398">
    <property type="component" value="Unassembled WGS sequence"/>
</dbReference>
<dbReference type="SFLD" id="SFLDS00052">
    <property type="entry name" value="Ferric_Reductase_Domain"/>
    <property type="match status" value="1"/>
</dbReference>
<reference evidence="12 13" key="1">
    <citation type="submission" date="2024-01" db="EMBL/GenBank/DDBJ databases">
        <title>A draft genome for the cacao thread blight pathogen Marasmiellus scandens.</title>
        <authorList>
            <person name="Baruah I.K."/>
            <person name="Leung J."/>
            <person name="Bukari Y."/>
            <person name="Amoako-Attah I."/>
            <person name="Meinhardt L.W."/>
            <person name="Bailey B.A."/>
            <person name="Cohen S.P."/>
        </authorList>
    </citation>
    <scope>NUCLEOTIDE SEQUENCE [LARGE SCALE GENOMIC DNA]</scope>
    <source>
        <strain evidence="12 13">GH-19</strain>
    </source>
</reference>
<feature type="transmembrane region" description="Helical" evidence="10">
    <location>
        <begin position="95"/>
        <end position="116"/>
    </location>
</feature>
<evidence type="ECO:0000256" key="10">
    <source>
        <dbReference type="SAM" id="Phobius"/>
    </source>
</evidence>
<evidence type="ECO:0000256" key="8">
    <source>
        <dbReference type="ARBA" id="ARBA00023136"/>
    </source>
</evidence>
<feature type="transmembrane region" description="Helical" evidence="10">
    <location>
        <begin position="30"/>
        <end position="49"/>
    </location>
</feature>
<dbReference type="InterPro" id="IPR013130">
    <property type="entry name" value="Fe3_Rdtase_TM_dom"/>
</dbReference>
<comment type="subcellular location">
    <subcellularLocation>
        <location evidence="1">Membrane</location>
        <topology evidence="1">Multi-pass membrane protein</topology>
    </subcellularLocation>
</comment>
<keyword evidence="6" id="KW-0560">Oxidoreductase</keyword>